<organism evidence="2 3">
    <name type="scientific">Polarella glacialis</name>
    <name type="common">Dinoflagellate</name>
    <dbReference type="NCBI Taxonomy" id="89957"/>
    <lineage>
        <taxon>Eukaryota</taxon>
        <taxon>Sar</taxon>
        <taxon>Alveolata</taxon>
        <taxon>Dinophyceae</taxon>
        <taxon>Suessiales</taxon>
        <taxon>Suessiaceae</taxon>
        <taxon>Polarella</taxon>
    </lineage>
</organism>
<gene>
    <name evidence="2" type="ORF">PGLA1383_LOCUS45810</name>
</gene>
<protein>
    <submittedName>
        <fullName evidence="2">Uncharacterized protein</fullName>
    </submittedName>
</protein>
<name>A0A813GS57_POLGL</name>
<dbReference type="EMBL" id="CAJNNV010029624">
    <property type="protein sequence ID" value="CAE8629280.1"/>
    <property type="molecule type" value="Genomic_DNA"/>
</dbReference>
<feature type="region of interest" description="Disordered" evidence="1">
    <location>
        <begin position="1"/>
        <end position="79"/>
    </location>
</feature>
<keyword evidence="3" id="KW-1185">Reference proteome</keyword>
<feature type="compositionally biased region" description="Polar residues" evidence="1">
    <location>
        <begin position="12"/>
        <end position="26"/>
    </location>
</feature>
<evidence type="ECO:0000256" key="1">
    <source>
        <dbReference type="SAM" id="MobiDB-lite"/>
    </source>
</evidence>
<feature type="compositionally biased region" description="Low complexity" evidence="1">
    <location>
        <begin position="27"/>
        <end position="46"/>
    </location>
</feature>
<feature type="compositionally biased region" description="Basic residues" evidence="1">
    <location>
        <begin position="162"/>
        <end position="171"/>
    </location>
</feature>
<evidence type="ECO:0000313" key="2">
    <source>
        <dbReference type="EMBL" id="CAE8629280.1"/>
    </source>
</evidence>
<reference evidence="2" key="1">
    <citation type="submission" date="2021-02" db="EMBL/GenBank/DDBJ databases">
        <authorList>
            <person name="Dougan E. K."/>
            <person name="Rhodes N."/>
            <person name="Thang M."/>
            <person name="Chan C."/>
        </authorList>
    </citation>
    <scope>NUCLEOTIDE SEQUENCE</scope>
</reference>
<dbReference type="Proteomes" id="UP000654075">
    <property type="component" value="Unassembled WGS sequence"/>
</dbReference>
<sequence>VIPSSCDEILPSATTDDVAQVSSSLTAPQPQGPSSPAVGSSPAGAGLREGEARRRHQAWADLTDTSDDEATGGSRLTPAVAAIVGSEGKETFRSAWPNQAQVASGVHRSDRLVSGKEVAASAPASPLRVPQPPSVETGGSCSVQREVAQSPPLLQAESPQKSVRRDKKARGQHFGVSADSGWVTVQTRKNTRSQGAEVL</sequence>
<proteinExistence type="predicted"/>
<dbReference type="AlphaFoldDB" id="A0A813GS57"/>
<comment type="caution">
    <text evidence="2">The sequence shown here is derived from an EMBL/GenBank/DDBJ whole genome shotgun (WGS) entry which is preliminary data.</text>
</comment>
<feature type="region of interest" description="Disordered" evidence="1">
    <location>
        <begin position="114"/>
        <end position="176"/>
    </location>
</feature>
<feature type="non-terminal residue" evidence="2">
    <location>
        <position position="199"/>
    </location>
</feature>
<evidence type="ECO:0000313" key="3">
    <source>
        <dbReference type="Proteomes" id="UP000654075"/>
    </source>
</evidence>
<accession>A0A813GS57</accession>